<name>A0A0S8JSH3_UNCW3</name>
<evidence type="ECO:0000313" key="1">
    <source>
        <dbReference type="EMBL" id="KPL12710.1"/>
    </source>
</evidence>
<accession>A0A0S8JSH3</accession>
<reference evidence="1 2" key="1">
    <citation type="journal article" date="2015" name="Microbiome">
        <title>Genomic resolution of linkages in carbon, nitrogen, and sulfur cycling among widespread estuary sediment bacteria.</title>
        <authorList>
            <person name="Baker B.J."/>
            <person name="Lazar C.S."/>
            <person name="Teske A.P."/>
            <person name="Dick G.J."/>
        </authorList>
    </citation>
    <scope>NUCLEOTIDE SEQUENCE [LARGE SCALE GENOMIC DNA]</scope>
    <source>
        <strain evidence="1">SM1_77</strain>
    </source>
</reference>
<proteinExistence type="predicted"/>
<gene>
    <name evidence="1" type="ORF">AMJ74_06350</name>
</gene>
<protein>
    <submittedName>
        <fullName evidence="1">Uncharacterized protein</fullName>
    </submittedName>
</protein>
<dbReference type="AlphaFoldDB" id="A0A0S8JSH3"/>
<comment type="caution">
    <text evidence="1">The sequence shown here is derived from an EMBL/GenBank/DDBJ whole genome shotgun (WGS) entry which is preliminary data.</text>
</comment>
<organism evidence="1 2">
    <name type="scientific">candidate division WOR_3 bacterium SM1_77</name>
    <dbReference type="NCBI Taxonomy" id="1703778"/>
    <lineage>
        <taxon>Bacteria</taxon>
        <taxon>Bacteria division WOR-3</taxon>
    </lineage>
</organism>
<dbReference type="Proteomes" id="UP000050975">
    <property type="component" value="Unassembled WGS sequence"/>
</dbReference>
<evidence type="ECO:0000313" key="2">
    <source>
        <dbReference type="Proteomes" id="UP000050975"/>
    </source>
</evidence>
<dbReference type="EMBL" id="LJVE01000140">
    <property type="protein sequence ID" value="KPL12710.1"/>
    <property type="molecule type" value="Genomic_DNA"/>
</dbReference>
<sequence>MRQAQLDAEARAREWEVEKMELASRFDFEQDEKKRLRRKATLDSGMESINNSDAPEKEKEIARFTLKSKYMDVEGYEDVLGVKPFYKETSKSELGAAIRELIGERTPSPTIPSPAAKTGTVLVRNNKGIYGTIPANQLEEAIANGYTVVDESQLFKTAPKPIRKTGEFGAETLGLYGGF</sequence>